<dbReference type="OrthoDB" id="6766775at2759"/>
<dbReference type="Pfam" id="PF21773">
    <property type="entry name" value="ODAD1_CC"/>
    <property type="match status" value="1"/>
</dbReference>
<dbReference type="EMBL" id="VYZN01000018">
    <property type="protein sequence ID" value="KAE9537346.1"/>
    <property type="molecule type" value="Genomic_DNA"/>
</dbReference>
<dbReference type="InterPro" id="IPR051876">
    <property type="entry name" value="ODA-DC/CCD"/>
</dbReference>
<feature type="coiled-coil region" evidence="2">
    <location>
        <begin position="161"/>
        <end position="223"/>
    </location>
</feature>
<reference evidence="4 5" key="1">
    <citation type="submission" date="2019-08" db="EMBL/GenBank/DDBJ databases">
        <title>The genome of the soybean aphid Biotype 1, its phylome, world population structure and adaptation to the North American continent.</title>
        <authorList>
            <person name="Giordano R."/>
            <person name="Donthu R.K."/>
            <person name="Hernandez A.G."/>
            <person name="Wright C.L."/>
            <person name="Zimin A.V."/>
        </authorList>
    </citation>
    <scope>NUCLEOTIDE SEQUENCE [LARGE SCALE GENOMIC DNA]</scope>
    <source>
        <tissue evidence="4">Whole aphids</tissue>
    </source>
</reference>
<evidence type="ECO:0000256" key="1">
    <source>
        <dbReference type="ARBA" id="ARBA00023054"/>
    </source>
</evidence>
<feature type="non-terminal residue" evidence="4">
    <location>
        <position position="496"/>
    </location>
</feature>
<evidence type="ECO:0000313" key="4">
    <source>
        <dbReference type="EMBL" id="KAE9537346.1"/>
    </source>
</evidence>
<dbReference type="PANTHER" id="PTHR21694:SF18">
    <property type="entry name" value="COILED-COIL DOMAIN-CONTAINING PROTEIN 63"/>
    <property type="match status" value="1"/>
</dbReference>
<evidence type="ECO:0000256" key="2">
    <source>
        <dbReference type="SAM" id="Coils"/>
    </source>
</evidence>
<keyword evidence="1 2" id="KW-0175">Coiled coil</keyword>
<evidence type="ECO:0000259" key="3">
    <source>
        <dbReference type="Pfam" id="PF21773"/>
    </source>
</evidence>
<evidence type="ECO:0000313" key="5">
    <source>
        <dbReference type="Proteomes" id="UP000475862"/>
    </source>
</evidence>
<dbReference type="AlphaFoldDB" id="A0A6G0TRC2"/>
<protein>
    <recommendedName>
        <fullName evidence="3">ODAD1 central coiled coil region domain-containing protein</fullName>
    </recommendedName>
</protein>
<keyword evidence="5" id="KW-1185">Reference proteome</keyword>
<gene>
    <name evidence="4" type="ORF">AGLY_006369</name>
</gene>
<feature type="coiled-coil region" evidence="2">
    <location>
        <begin position="330"/>
        <end position="389"/>
    </location>
</feature>
<sequence length="496" mass="58639">MDNNINGDVEDNGSDLLAEELAKLQRQYMLMESNKKAYTEEMGSHLAKQKKIISSLEQEKVNLVEHVNIDKNKRKEINDLRLKECLVEKWNEYLCVKDELTDQKKCHDDIEKEILKIQNELDLVFRQRECSTGKSKNKVECDLQRHEELLENKLHVKTVKFNKVLTENARLRNEIDNLLVQRSQFNEAYKALTARLDDSKQIMMDLIEQATSAYEQREDAQNRLINMSDVDKQHIALHKAEVKELQRQYDRDLKLQDFLSIKGQHRVLMDFERKEEEKKQNELGNRKEQAEKWIDLMGWLQMYVGESNIDRIVDLFVRQEEENFALFTYINELNSEVDDLQKEVVVLKNRVHEQRAINESRASKQEENMNGLRAHLQQLVDDADRENDRIKTVHIELTELLESVEKLFLSIHCDISPMYKILDNYVSENFKFPLHVWSECSNSLQRTTNACEAFHSKFNSYFYSSHPHIFQFIDVLKSFQINTYVIINSTKTSKTN</sequence>
<feature type="domain" description="ODAD1 central coiled coil region" evidence="3">
    <location>
        <begin position="144"/>
        <end position="422"/>
    </location>
</feature>
<name>A0A6G0TRC2_APHGL</name>
<accession>A0A6G0TRC2</accession>
<organism evidence="4 5">
    <name type="scientific">Aphis glycines</name>
    <name type="common">Soybean aphid</name>
    <dbReference type="NCBI Taxonomy" id="307491"/>
    <lineage>
        <taxon>Eukaryota</taxon>
        <taxon>Metazoa</taxon>
        <taxon>Ecdysozoa</taxon>
        <taxon>Arthropoda</taxon>
        <taxon>Hexapoda</taxon>
        <taxon>Insecta</taxon>
        <taxon>Pterygota</taxon>
        <taxon>Neoptera</taxon>
        <taxon>Paraneoptera</taxon>
        <taxon>Hemiptera</taxon>
        <taxon>Sternorrhyncha</taxon>
        <taxon>Aphidomorpha</taxon>
        <taxon>Aphidoidea</taxon>
        <taxon>Aphididae</taxon>
        <taxon>Aphidini</taxon>
        <taxon>Aphis</taxon>
        <taxon>Aphis</taxon>
    </lineage>
</organism>
<comment type="caution">
    <text evidence="4">The sequence shown here is derived from an EMBL/GenBank/DDBJ whole genome shotgun (WGS) entry which is preliminary data.</text>
</comment>
<feature type="coiled-coil region" evidence="2">
    <location>
        <begin position="14"/>
        <end position="41"/>
    </location>
</feature>
<dbReference type="InterPro" id="IPR049258">
    <property type="entry name" value="ODAD1_CC"/>
</dbReference>
<dbReference type="Proteomes" id="UP000475862">
    <property type="component" value="Unassembled WGS sequence"/>
</dbReference>
<proteinExistence type="predicted"/>
<dbReference type="PANTHER" id="PTHR21694">
    <property type="entry name" value="COILED-COIL DOMAIN-CONTAINING PROTEIN 63"/>
    <property type="match status" value="1"/>
</dbReference>